<sequence>MRNVRLLARHYHLCYAFSTQKWVSDMEILIIPGKIAIIPPQVPRSGRGKTPETSPLWQILRKD</sequence>
<protein>
    <submittedName>
        <fullName evidence="1">Uncharacterized protein</fullName>
    </submittedName>
</protein>
<dbReference type="Proteomes" id="UP000324222">
    <property type="component" value="Unassembled WGS sequence"/>
</dbReference>
<comment type="caution">
    <text evidence="1">The sequence shown here is derived from an EMBL/GenBank/DDBJ whole genome shotgun (WGS) entry which is preliminary data.</text>
</comment>
<evidence type="ECO:0000313" key="1">
    <source>
        <dbReference type="EMBL" id="MPC55805.1"/>
    </source>
</evidence>
<gene>
    <name evidence="1" type="ORF">E2C01_049749</name>
</gene>
<reference evidence="1 2" key="1">
    <citation type="submission" date="2019-05" db="EMBL/GenBank/DDBJ databases">
        <title>Another draft genome of Portunus trituberculatus and its Hox gene families provides insights of decapod evolution.</title>
        <authorList>
            <person name="Jeong J.-H."/>
            <person name="Song I."/>
            <person name="Kim S."/>
            <person name="Choi T."/>
            <person name="Kim D."/>
            <person name="Ryu S."/>
            <person name="Kim W."/>
        </authorList>
    </citation>
    <scope>NUCLEOTIDE SEQUENCE [LARGE SCALE GENOMIC DNA]</scope>
    <source>
        <tissue evidence="1">Muscle</tissue>
    </source>
</reference>
<dbReference type="AlphaFoldDB" id="A0A5B7GEN0"/>
<dbReference type="EMBL" id="VSRR010013449">
    <property type="protein sequence ID" value="MPC55805.1"/>
    <property type="molecule type" value="Genomic_DNA"/>
</dbReference>
<organism evidence="1 2">
    <name type="scientific">Portunus trituberculatus</name>
    <name type="common">Swimming crab</name>
    <name type="synonym">Neptunus trituberculatus</name>
    <dbReference type="NCBI Taxonomy" id="210409"/>
    <lineage>
        <taxon>Eukaryota</taxon>
        <taxon>Metazoa</taxon>
        <taxon>Ecdysozoa</taxon>
        <taxon>Arthropoda</taxon>
        <taxon>Crustacea</taxon>
        <taxon>Multicrustacea</taxon>
        <taxon>Malacostraca</taxon>
        <taxon>Eumalacostraca</taxon>
        <taxon>Eucarida</taxon>
        <taxon>Decapoda</taxon>
        <taxon>Pleocyemata</taxon>
        <taxon>Brachyura</taxon>
        <taxon>Eubrachyura</taxon>
        <taxon>Portunoidea</taxon>
        <taxon>Portunidae</taxon>
        <taxon>Portuninae</taxon>
        <taxon>Portunus</taxon>
    </lineage>
</organism>
<name>A0A5B7GEN0_PORTR</name>
<keyword evidence="2" id="KW-1185">Reference proteome</keyword>
<accession>A0A5B7GEN0</accession>
<evidence type="ECO:0000313" key="2">
    <source>
        <dbReference type="Proteomes" id="UP000324222"/>
    </source>
</evidence>
<proteinExistence type="predicted"/>